<dbReference type="OrthoDB" id="2269034at2759"/>
<dbReference type="EMBL" id="ML170158">
    <property type="protein sequence ID" value="TDL27989.1"/>
    <property type="molecule type" value="Genomic_DNA"/>
</dbReference>
<protein>
    <submittedName>
        <fullName evidence="1">Uncharacterized protein</fullName>
    </submittedName>
</protein>
<evidence type="ECO:0000313" key="1">
    <source>
        <dbReference type="EMBL" id="TDL27989.1"/>
    </source>
</evidence>
<dbReference type="SUPFAM" id="SSF52047">
    <property type="entry name" value="RNI-like"/>
    <property type="match status" value="1"/>
</dbReference>
<dbReference type="Proteomes" id="UP000294933">
    <property type="component" value="Unassembled WGS sequence"/>
</dbReference>
<dbReference type="InterPro" id="IPR032675">
    <property type="entry name" value="LRR_dom_sf"/>
</dbReference>
<proteinExistence type="predicted"/>
<organism evidence="1 2">
    <name type="scientific">Rickenella mellea</name>
    <dbReference type="NCBI Taxonomy" id="50990"/>
    <lineage>
        <taxon>Eukaryota</taxon>
        <taxon>Fungi</taxon>
        <taxon>Dikarya</taxon>
        <taxon>Basidiomycota</taxon>
        <taxon>Agaricomycotina</taxon>
        <taxon>Agaricomycetes</taxon>
        <taxon>Hymenochaetales</taxon>
        <taxon>Rickenellaceae</taxon>
        <taxon>Rickenella</taxon>
    </lineage>
</organism>
<name>A0A4Y7QMB6_9AGAM</name>
<dbReference type="Gene3D" id="3.80.10.10">
    <property type="entry name" value="Ribonuclease Inhibitor"/>
    <property type="match status" value="1"/>
</dbReference>
<gene>
    <name evidence="1" type="ORF">BD410DRAFT_338561</name>
</gene>
<dbReference type="VEuPathDB" id="FungiDB:BD410DRAFT_338561"/>
<reference evidence="1 2" key="1">
    <citation type="submission" date="2018-06" db="EMBL/GenBank/DDBJ databases">
        <title>A transcriptomic atlas of mushroom development highlights an independent origin of complex multicellularity.</title>
        <authorList>
            <consortium name="DOE Joint Genome Institute"/>
            <person name="Krizsan K."/>
            <person name="Almasi E."/>
            <person name="Merenyi Z."/>
            <person name="Sahu N."/>
            <person name="Viragh M."/>
            <person name="Koszo T."/>
            <person name="Mondo S."/>
            <person name="Kiss B."/>
            <person name="Balint B."/>
            <person name="Kues U."/>
            <person name="Barry K."/>
            <person name="Hegedus J.C."/>
            <person name="Henrissat B."/>
            <person name="Johnson J."/>
            <person name="Lipzen A."/>
            <person name="Ohm R."/>
            <person name="Nagy I."/>
            <person name="Pangilinan J."/>
            <person name="Yan J."/>
            <person name="Xiong Y."/>
            <person name="Grigoriev I.V."/>
            <person name="Hibbett D.S."/>
            <person name="Nagy L.G."/>
        </authorList>
    </citation>
    <scope>NUCLEOTIDE SEQUENCE [LARGE SCALE GENOMIC DNA]</scope>
    <source>
        <strain evidence="1 2">SZMC22713</strain>
    </source>
</reference>
<dbReference type="AlphaFoldDB" id="A0A4Y7QMB6"/>
<sequence>MDGPSHSCDQSPIMKLPAEILSQVFVDSVDKTNNRHSNILSTRAPLTLRRICQSWRQLALNTPLLWATIIAPVIADHSKEKIYPDLDKYLYTIEDFIMRSGNCPLTISIIFRIDGSGGDVVFAKFQAIITKLLLHVHRWRYICLEIPRRSMWLVYARLSSGVPGLKSLALKQNFPTVLGESIDLSTAHHLEYLHIRFRAKIEWGGSTMHKMREMRVDNHSIGEVLNWLTACPSLTHFVFREHPNSYLWNKKHRSKITIHTLASLVQCHFDLNNNIQSSLVLNSLHLPALKFFSLSINDVWPIFDYSALVGFMERSHPALTVLNLNFDRLATAELHHCLRSLPSLIALRVHIRHFSKTSIGPFLAPSPTHVEPILCPNLKSLWLIGNDDAACYAVAKLVVHRWRTACSTIATRISILSLSKSNMKTFMTCPGVLQCVHEGLVFKRNVYWTGHAHQIVAFSD</sequence>
<accession>A0A4Y7QMB6</accession>
<evidence type="ECO:0000313" key="2">
    <source>
        <dbReference type="Proteomes" id="UP000294933"/>
    </source>
</evidence>
<keyword evidence="2" id="KW-1185">Reference proteome</keyword>
<dbReference type="STRING" id="50990.A0A4Y7QMB6"/>